<protein>
    <submittedName>
        <fullName evidence="2">HNH endonuclease</fullName>
    </submittedName>
</protein>
<dbReference type="OrthoDB" id="4464809at2"/>
<dbReference type="Proteomes" id="UP000280501">
    <property type="component" value="Unassembled WGS sequence"/>
</dbReference>
<comment type="caution">
    <text evidence="2">The sequence shown here is derived from an EMBL/GenBank/DDBJ whole genome shotgun (WGS) entry which is preliminary data.</text>
</comment>
<keyword evidence="2" id="KW-0255">Endonuclease</keyword>
<evidence type="ECO:0000313" key="3">
    <source>
        <dbReference type="Proteomes" id="UP000280501"/>
    </source>
</evidence>
<accession>A0A3N4YRZ6</accession>
<proteinExistence type="predicted"/>
<keyword evidence="2" id="KW-0540">Nuclease</keyword>
<organism evidence="2 3">
    <name type="scientific">Myceligenerans xiligouense</name>
    <dbReference type="NCBI Taxonomy" id="253184"/>
    <lineage>
        <taxon>Bacteria</taxon>
        <taxon>Bacillati</taxon>
        <taxon>Actinomycetota</taxon>
        <taxon>Actinomycetes</taxon>
        <taxon>Micrococcales</taxon>
        <taxon>Promicromonosporaceae</taxon>
        <taxon>Myceligenerans</taxon>
    </lineage>
</organism>
<feature type="domain" description="HNH nuclease" evidence="1">
    <location>
        <begin position="179"/>
        <end position="225"/>
    </location>
</feature>
<evidence type="ECO:0000313" key="2">
    <source>
        <dbReference type="EMBL" id="RPF21320.1"/>
    </source>
</evidence>
<dbReference type="Pfam" id="PF13391">
    <property type="entry name" value="HNH_2"/>
    <property type="match status" value="1"/>
</dbReference>
<dbReference type="RefSeq" id="WP_123814371.1">
    <property type="nucleotide sequence ID" value="NZ_RKQZ01000001.1"/>
</dbReference>
<sequence>MTDWLYPVGTDSANWGDTDPDGEPLEPVLLLSGEAADMWGKEKYGPGRRWRTSMQHPVELDDLVWVRENRPRSAVIGVGVVVSEPEWENRQYWFTLDFSSRECQDLAVTPLPLPLETPLRQMRRATTPELATIHQRVPDDRPSRASGHKRFLLRTRMVTQRQGQAAFRNMLLKAYEGRCAVTLSDVLATLQAAHIEPYDGAATNVVSNGLLLRADIHNLFDLGLLWLDDEYKVCLAGEIAKSQYRRLAGKAIELPKSRRHWPSRQRLKEHRDATAQRE</sequence>
<dbReference type="AlphaFoldDB" id="A0A3N4YRZ6"/>
<name>A0A3N4YRZ6_9MICO</name>
<reference evidence="2 3" key="1">
    <citation type="submission" date="2018-11" db="EMBL/GenBank/DDBJ databases">
        <title>Sequencing the genomes of 1000 actinobacteria strains.</title>
        <authorList>
            <person name="Klenk H.-P."/>
        </authorList>
    </citation>
    <scope>NUCLEOTIDE SEQUENCE [LARGE SCALE GENOMIC DNA]</scope>
    <source>
        <strain evidence="2 3">DSM 15700</strain>
    </source>
</reference>
<gene>
    <name evidence="2" type="ORF">EDD34_1947</name>
</gene>
<dbReference type="InterPro" id="IPR003615">
    <property type="entry name" value="HNH_nuc"/>
</dbReference>
<keyword evidence="2" id="KW-0378">Hydrolase</keyword>
<keyword evidence="3" id="KW-1185">Reference proteome</keyword>
<evidence type="ECO:0000259" key="1">
    <source>
        <dbReference type="Pfam" id="PF13391"/>
    </source>
</evidence>
<dbReference type="EMBL" id="RKQZ01000001">
    <property type="protein sequence ID" value="RPF21320.1"/>
    <property type="molecule type" value="Genomic_DNA"/>
</dbReference>
<dbReference type="GO" id="GO:0004519">
    <property type="term" value="F:endonuclease activity"/>
    <property type="evidence" value="ECO:0007669"/>
    <property type="project" value="UniProtKB-KW"/>
</dbReference>